<organism evidence="2">
    <name type="scientific">mine drainage metagenome</name>
    <dbReference type="NCBI Taxonomy" id="410659"/>
    <lineage>
        <taxon>unclassified sequences</taxon>
        <taxon>metagenomes</taxon>
        <taxon>ecological metagenomes</taxon>
    </lineage>
</organism>
<protein>
    <submittedName>
        <fullName evidence="2">Uncharacterized protein</fullName>
    </submittedName>
</protein>
<feature type="region of interest" description="Disordered" evidence="1">
    <location>
        <begin position="39"/>
        <end position="63"/>
    </location>
</feature>
<comment type="caution">
    <text evidence="2">The sequence shown here is derived from an EMBL/GenBank/DDBJ whole genome shotgun (WGS) entry which is preliminary data.</text>
</comment>
<dbReference type="EMBL" id="MLJW01005072">
    <property type="protein sequence ID" value="OIQ68840.1"/>
    <property type="molecule type" value="Genomic_DNA"/>
</dbReference>
<gene>
    <name evidence="2" type="ORF">GALL_495620</name>
</gene>
<name>A0A1J5PDJ3_9ZZZZ</name>
<dbReference type="AlphaFoldDB" id="A0A1J5PDJ3"/>
<proteinExistence type="predicted"/>
<evidence type="ECO:0000313" key="2">
    <source>
        <dbReference type="EMBL" id="OIQ68840.1"/>
    </source>
</evidence>
<sequence length="63" mass="6521">MPPPEMQATLRTGSVASGGIYGEKGLQARNAFFLAQRMSGAKGTQPRAPGKGHSIGLKLNSPP</sequence>
<reference evidence="2" key="1">
    <citation type="submission" date="2016-10" db="EMBL/GenBank/DDBJ databases">
        <title>Sequence of Gallionella enrichment culture.</title>
        <authorList>
            <person name="Poehlein A."/>
            <person name="Muehling M."/>
            <person name="Daniel R."/>
        </authorList>
    </citation>
    <scope>NUCLEOTIDE SEQUENCE</scope>
</reference>
<evidence type="ECO:0000256" key="1">
    <source>
        <dbReference type="SAM" id="MobiDB-lite"/>
    </source>
</evidence>
<accession>A0A1J5PDJ3</accession>